<dbReference type="Proteomes" id="UP000355283">
    <property type="component" value="Unassembled WGS sequence"/>
</dbReference>
<dbReference type="GO" id="GO:0005524">
    <property type="term" value="F:ATP binding"/>
    <property type="evidence" value="ECO:0007669"/>
    <property type="project" value="UniProtKB-KW"/>
</dbReference>
<sequence>MSEDVIPVVLYSISAAALLYVIRTRRHEILVRKSGLDLKGSADSSPSRVRGVSADHIVALEKSDKGALIEHPRRQALKTDFVGFSTMQRKLILVMVGLPARGKSYIVKMLIRYLTWTGISAKVFNVGDFRRKLGLSGVDKSFFEANNAEAQKTRESMAAQVLDEAYEWLSAGGEDEPRVALFDATNTTRARRATLLTRNRQETNATLLFVESICDDEEILHRNYSMKLQNNDYKGMDPAVALADFMQRVKAYEAVYEELGDDEDDGNISYIKVYNVGRKVVTRNTTGYIPSQIAFYLQNIHIEPRKIWLTRHAESLDQVNNILGRDSGDLTDAGRQYCLMLTRFIKAQQEKVMGTGHEVLILAGTQQVHNATIEHLQLIYPCVSTPLLNELRGGDLDGIDRTQLKALFPEVWEGRMHDKLNYRYPGAGGESYADVIQRIRPIIVELERQRRSVLVVSHLAVQRCLYGYFMGTAMSEIPYLDLPKHVVIELTPGPFGTTEKAIPLFERGDLTE</sequence>
<protein>
    <recommendedName>
        <fullName evidence="4">6-phosphofructo-2-kinase domain-containing protein</fullName>
    </recommendedName>
</protein>
<dbReference type="InterPro" id="IPR003094">
    <property type="entry name" value="6Pfruct_kin"/>
</dbReference>
<dbReference type="SUPFAM" id="SSF52540">
    <property type="entry name" value="P-loop containing nucleoside triphosphate hydrolases"/>
    <property type="match status" value="1"/>
</dbReference>
<keyword evidence="3" id="KW-0472">Membrane</keyword>
<proteinExistence type="predicted"/>
<organism evidence="5 6">
    <name type="scientific">Nannochloropsis salina CCMP1776</name>
    <dbReference type="NCBI Taxonomy" id="1027361"/>
    <lineage>
        <taxon>Eukaryota</taxon>
        <taxon>Sar</taxon>
        <taxon>Stramenopiles</taxon>
        <taxon>Ochrophyta</taxon>
        <taxon>Eustigmatophyceae</taxon>
        <taxon>Eustigmatales</taxon>
        <taxon>Monodopsidaceae</taxon>
        <taxon>Microchloropsis</taxon>
        <taxon>Microchloropsis salina</taxon>
    </lineage>
</organism>
<dbReference type="Gene3D" id="3.40.50.300">
    <property type="entry name" value="P-loop containing nucleotide triphosphate hydrolases"/>
    <property type="match status" value="1"/>
</dbReference>
<dbReference type="GO" id="GO:0006003">
    <property type="term" value="P:fructose 2,6-bisphosphate metabolic process"/>
    <property type="evidence" value="ECO:0007669"/>
    <property type="project" value="InterPro"/>
</dbReference>
<evidence type="ECO:0000313" key="6">
    <source>
        <dbReference type="Proteomes" id="UP000355283"/>
    </source>
</evidence>
<evidence type="ECO:0000256" key="2">
    <source>
        <dbReference type="ARBA" id="ARBA00022840"/>
    </source>
</evidence>
<dbReference type="GO" id="GO:0005829">
    <property type="term" value="C:cytosol"/>
    <property type="evidence" value="ECO:0007669"/>
    <property type="project" value="TreeGrafter"/>
</dbReference>
<dbReference type="InterPro" id="IPR013078">
    <property type="entry name" value="His_Pase_superF_clade-1"/>
</dbReference>
<dbReference type="InterPro" id="IPR027417">
    <property type="entry name" value="P-loop_NTPase"/>
</dbReference>
<dbReference type="CDD" id="cd07067">
    <property type="entry name" value="HP_PGM_like"/>
    <property type="match status" value="1"/>
</dbReference>
<evidence type="ECO:0000256" key="3">
    <source>
        <dbReference type="SAM" id="Phobius"/>
    </source>
</evidence>
<keyword evidence="3" id="KW-1133">Transmembrane helix</keyword>
<dbReference type="FunFam" id="3.40.50.300:FF:000644">
    <property type="entry name" value="GpmB, Fructose-2,6-bisphosphatase"/>
    <property type="match status" value="1"/>
</dbReference>
<evidence type="ECO:0000259" key="4">
    <source>
        <dbReference type="Pfam" id="PF01591"/>
    </source>
</evidence>
<feature type="domain" description="6-phosphofructo-2-kinase" evidence="4">
    <location>
        <begin position="87"/>
        <end position="304"/>
    </location>
</feature>
<keyword evidence="6" id="KW-1185">Reference proteome</keyword>
<dbReference type="PANTHER" id="PTHR10606">
    <property type="entry name" value="6-PHOSPHOFRUCTO-2-KINASE/FRUCTOSE-2,6-BISPHOSPHATASE"/>
    <property type="match status" value="1"/>
</dbReference>
<dbReference type="InterPro" id="IPR029033">
    <property type="entry name" value="His_PPase_superfam"/>
</dbReference>
<dbReference type="InterPro" id="IPR013079">
    <property type="entry name" value="6Phosfructo_kin"/>
</dbReference>
<comment type="caution">
    <text evidence="5">The sequence shown here is derived from an EMBL/GenBank/DDBJ whole genome shotgun (WGS) entry which is preliminary data.</text>
</comment>
<reference evidence="5 6" key="1">
    <citation type="submission" date="2019-01" db="EMBL/GenBank/DDBJ databases">
        <title>Nuclear Genome Assembly of the Microalgal Biofuel strain Nannochloropsis salina CCMP1776.</title>
        <authorList>
            <person name="Hovde B."/>
        </authorList>
    </citation>
    <scope>NUCLEOTIDE SEQUENCE [LARGE SCALE GENOMIC DNA]</scope>
    <source>
        <strain evidence="5 6">CCMP1776</strain>
    </source>
</reference>
<dbReference type="GO" id="GO:0006000">
    <property type="term" value="P:fructose metabolic process"/>
    <property type="evidence" value="ECO:0007669"/>
    <property type="project" value="InterPro"/>
</dbReference>
<dbReference type="Gene3D" id="3.40.50.1240">
    <property type="entry name" value="Phosphoglycerate mutase-like"/>
    <property type="match status" value="1"/>
</dbReference>
<dbReference type="PANTHER" id="PTHR10606:SF32">
    <property type="entry name" value="6-PHOSPHOFRUCTO-2-KINASE 1"/>
    <property type="match status" value="1"/>
</dbReference>
<keyword evidence="2" id="KW-0067">ATP-binding</keyword>
<dbReference type="Pfam" id="PF01591">
    <property type="entry name" value="6PF2K"/>
    <property type="match status" value="1"/>
</dbReference>
<evidence type="ECO:0000256" key="1">
    <source>
        <dbReference type="ARBA" id="ARBA00022741"/>
    </source>
</evidence>
<dbReference type="AlphaFoldDB" id="A0A4D9D3R5"/>
<dbReference type="PIRSF" id="PIRSF000709">
    <property type="entry name" value="6PFK_2-Ptase"/>
    <property type="match status" value="1"/>
</dbReference>
<name>A0A4D9D3R5_9STRA</name>
<dbReference type="SUPFAM" id="SSF53254">
    <property type="entry name" value="Phosphoglycerate mutase-like"/>
    <property type="match status" value="1"/>
</dbReference>
<dbReference type="PRINTS" id="PR00991">
    <property type="entry name" value="6PFRUCTKNASE"/>
</dbReference>
<evidence type="ECO:0000313" key="5">
    <source>
        <dbReference type="EMBL" id="TFJ84663.1"/>
    </source>
</evidence>
<gene>
    <name evidence="5" type="ORF">NSK_004127</name>
</gene>
<dbReference type="GO" id="GO:0003873">
    <property type="term" value="F:6-phosphofructo-2-kinase activity"/>
    <property type="evidence" value="ECO:0007669"/>
    <property type="project" value="InterPro"/>
</dbReference>
<dbReference type="Pfam" id="PF00300">
    <property type="entry name" value="His_Phos_1"/>
    <property type="match status" value="1"/>
</dbReference>
<keyword evidence="1" id="KW-0547">Nucleotide-binding</keyword>
<dbReference type="OrthoDB" id="267323at2759"/>
<feature type="transmembrane region" description="Helical" evidence="3">
    <location>
        <begin position="6"/>
        <end position="22"/>
    </location>
</feature>
<accession>A0A4D9D3R5</accession>
<keyword evidence="3" id="KW-0812">Transmembrane</keyword>
<dbReference type="EMBL" id="SDOX01000018">
    <property type="protein sequence ID" value="TFJ84663.1"/>
    <property type="molecule type" value="Genomic_DNA"/>
</dbReference>